<dbReference type="Pfam" id="PF22435">
    <property type="entry name" value="MRM3-like_sub_bind"/>
    <property type="match status" value="1"/>
</dbReference>
<dbReference type="CDD" id="cd18095">
    <property type="entry name" value="SpoU-like_rRNA-MTase"/>
    <property type="match status" value="1"/>
</dbReference>
<reference evidence="5" key="2">
    <citation type="submission" date="2022-01" db="EMBL/GenBank/DDBJ databases">
        <authorList>
            <person name="Zivanovic Y."/>
            <person name="Moreira D."/>
            <person name="Lopez-Garcia P."/>
        </authorList>
    </citation>
    <scope>NUCLEOTIDE SEQUENCE</scope>
    <source>
        <strain evidence="5">G9</strain>
    </source>
</reference>
<dbReference type="Gene3D" id="3.40.1280.10">
    <property type="match status" value="1"/>
</dbReference>
<dbReference type="InterPro" id="IPR013123">
    <property type="entry name" value="SpoU_subst-bd"/>
</dbReference>
<accession>A0ABT6F2U9</accession>
<dbReference type="Pfam" id="PF00588">
    <property type="entry name" value="SpoU_methylase"/>
    <property type="match status" value="1"/>
</dbReference>
<dbReference type="InterPro" id="IPR001537">
    <property type="entry name" value="SpoU_MeTrfase"/>
</dbReference>
<evidence type="ECO:0000259" key="4">
    <source>
        <dbReference type="SMART" id="SM00967"/>
    </source>
</evidence>
<sequence length="261" mass="29116">MLTSLQNPLVKDLRKLHQAKHRHRQRQFLLEGTHLIQEALATNYPLEIICCTPQWQQKYSQQLWKELEERVNRLEIVSEAVLGAIATTVSPDGIIGVAPSPESAPLDLTSLGLALIGLQDPGNMGTIIRTATATQVEGLLGDDQCVDFEHPKVLRASAGQWFRLPMQRSDHLKAELEGYQKKGWQLIATSPHSYDPYWDANFLLPTIILMGSEGQGLPADIFALANQTVSIPQATAVESLNVAIATALLLYEVRRQRWQRP</sequence>
<evidence type="ECO:0000313" key="5">
    <source>
        <dbReference type="EMBL" id="MDG2992129.1"/>
    </source>
</evidence>
<dbReference type="InterPro" id="IPR029026">
    <property type="entry name" value="tRNA_m1G_MTases_N"/>
</dbReference>
<dbReference type="InterPro" id="IPR029064">
    <property type="entry name" value="Ribosomal_eL30-like_sf"/>
</dbReference>
<keyword evidence="6" id="KW-1185">Reference proteome</keyword>
<dbReference type="GO" id="GO:0032259">
    <property type="term" value="P:methylation"/>
    <property type="evidence" value="ECO:0007669"/>
    <property type="project" value="UniProtKB-KW"/>
</dbReference>
<evidence type="ECO:0000256" key="1">
    <source>
        <dbReference type="ARBA" id="ARBA00007228"/>
    </source>
</evidence>
<dbReference type="RefSeq" id="WP_277868055.1">
    <property type="nucleotide sequence ID" value="NZ_JAKKUT010000008.1"/>
</dbReference>
<dbReference type="GO" id="GO:0008168">
    <property type="term" value="F:methyltransferase activity"/>
    <property type="evidence" value="ECO:0007669"/>
    <property type="project" value="UniProtKB-KW"/>
</dbReference>
<comment type="caution">
    <text evidence="5">The sequence shown here is derived from an EMBL/GenBank/DDBJ whole genome shotgun (WGS) entry which is preliminary data.</text>
</comment>
<name>A0ABT6F2U9_9SYNE</name>
<dbReference type="InterPro" id="IPR029028">
    <property type="entry name" value="Alpha/beta_knot_MTases"/>
</dbReference>
<dbReference type="Gene3D" id="3.30.1330.30">
    <property type="match status" value="1"/>
</dbReference>
<dbReference type="InterPro" id="IPR051259">
    <property type="entry name" value="rRNA_Methyltransferase"/>
</dbReference>
<comment type="similarity">
    <text evidence="1">Belongs to the class IV-like SAM-binding methyltransferase superfamily. RNA methyltransferase TrmH family.</text>
</comment>
<dbReference type="SMART" id="SM00967">
    <property type="entry name" value="SpoU_sub_bind"/>
    <property type="match status" value="1"/>
</dbReference>
<keyword evidence="2 5" id="KW-0489">Methyltransferase</keyword>
<feature type="domain" description="RNA 2-O ribose methyltransferase substrate binding" evidence="4">
    <location>
        <begin position="29"/>
        <end position="104"/>
    </location>
</feature>
<dbReference type="EMBL" id="JAKKUT010000008">
    <property type="protein sequence ID" value="MDG2992129.1"/>
    <property type="molecule type" value="Genomic_DNA"/>
</dbReference>
<dbReference type="Proteomes" id="UP001154265">
    <property type="component" value="Unassembled WGS sequence"/>
</dbReference>
<gene>
    <name evidence="5" type="ORF">L3556_14495</name>
</gene>
<evidence type="ECO:0000256" key="3">
    <source>
        <dbReference type="ARBA" id="ARBA00022679"/>
    </source>
</evidence>
<dbReference type="PANTHER" id="PTHR43191">
    <property type="entry name" value="RRNA METHYLTRANSFERASE 3"/>
    <property type="match status" value="1"/>
</dbReference>
<organism evidence="5 6">
    <name type="scientific">Candidatus Synechococcus calcipolaris G9</name>
    <dbReference type="NCBI Taxonomy" id="1497997"/>
    <lineage>
        <taxon>Bacteria</taxon>
        <taxon>Bacillati</taxon>
        <taxon>Cyanobacteriota</taxon>
        <taxon>Cyanophyceae</taxon>
        <taxon>Synechococcales</taxon>
        <taxon>Synechococcaceae</taxon>
        <taxon>Synechococcus</taxon>
    </lineage>
</organism>
<dbReference type="SUPFAM" id="SSF55315">
    <property type="entry name" value="L30e-like"/>
    <property type="match status" value="1"/>
</dbReference>
<dbReference type="InterPro" id="IPR053888">
    <property type="entry name" value="MRM3-like_sub_bind"/>
</dbReference>
<proteinExistence type="inferred from homology"/>
<reference evidence="5" key="1">
    <citation type="journal article" date="2022" name="Genome Biol. Evol.">
        <title>A New Gene Family Diagnostic for Intracellular Biomineralization of Amorphous Ca Carbonates by Cyanobacteria.</title>
        <authorList>
            <person name="Benzerara K."/>
            <person name="Duprat E."/>
            <person name="Bitard-Feildel T."/>
            <person name="Caumes G."/>
            <person name="Cassier-Chauvat C."/>
            <person name="Chauvat F."/>
            <person name="Dezi M."/>
            <person name="Diop S.I."/>
            <person name="Gaschignard G."/>
            <person name="Gorgen S."/>
            <person name="Gugger M."/>
            <person name="Lopez-Garcia P."/>
            <person name="Millet M."/>
            <person name="Skouri-Panet F."/>
            <person name="Moreira D."/>
            <person name="Callebaut I."/>
        </authorList>
    </citation>
    <scope>NUCLEOTIDE SEQUENCE</scope>
    <source>
        <strain evidence="5">G9</strain>
    </source>
</reference>
<dbReference type="SUPFAM" id="SSF75217">
    <property type="entry name" value="alpha/beta knot"/>
    <property type="match status" value="1"/>
</dbReference>
<evidence type="ECO:0000313" key="6">
    <source>
        <dbReference type="Proteomes" id="UP001154265"/>
    </source>
</evidence>
<protein>
    <submittedName>
        <fullName evidence="5">RNA methyltransferase</fullName>
    </submittedName>
</protein>
<dbReference type="PANTHER" id="PTHR43191:SF2">
    <property type="entry name" value="RRNA METHYLTRANSFERASE 3, MITOCHONDRIAL"/>
    <property type="match status" value="1"/>
</dbReference>
<evidence type="ECO:0000256" key="2">
    <source>
        <dbReference type="ARBA" id="ARBA00022603"/>
    </source>
</evidence>
<keyword evidence="3" id="KW-0808">Transferase</keyword>